<dbReference type="Proteomes" id="UP001465153">
    <property type="component" value="Unassembled WGS sequence"/>
</dbReference>
<reference evidence="1 2" key="1">
    <citation type="submission" date="2024-04" db="EMBL/GenBank/DDBJ databases">
        <title>Draft genome sequence of Sessilibacter corallicola NBRC 116591.</title>
        <authorList>
            <person name="Miyakawa T."/>
            <person name="Kusuya Y."/>
            <person name="Miura T."/>
        </authorList>
    </citation>
    <scope>NUCLEOTIDE SEQUENCE [LARGE SCALE GENOMIC DNA]</scope>
    <source>
        <strain evidence="1 2">KU-00831-HH</strain>
    </source>
</reference>
<organism evidence="1 2">
    <name type="scientific">Sessilibacter corallicola</name>
    <dbReference type="NCBI Taxonomy" id="2904075"/>
    <lineage>
        <taxon>Bacteria</taxon>
        <taxon>Pseudomonadati</taxon>
        <taxon>Pseudomonadota</taxon>
        <taxon>Gammaproteobacteria</taxon>
        <taxon>Cellvibrionales</taxon>
        <taxon>Cellvibrionaceae</taxon>
        <taxon>Sessilibacter</taxon>
    </lineage>
</organism>
<evidence type="ECO:0000313" key="1">
    <source>
        <dbReference type="EMBL" id="GAA6169891.1"/>
    </source>
</evidence>
<dbReference type="EMBL" id="BAABWN010000016">
    <property type="protein sequence ID" value="GAA6169891.1"/>
    <property type="molecule type" value="Genomic_DNA"/>
</dbReference>
<dbReference type="Pfam" id="PF11216">
    <property type="entry name" value="DUF3012"/>
    <property type="match status" value="1"/>
</dbReference>
<keyword evidence="2" id="KW-1185">Reference proteome</keyword>
<evidence type="ECO:0000313" key="2">
    <source>
        <dbReference type="Proteomes" id="UP001465153"/>
    </source>
</evidence>
<proteinExistence type="predicted"/>
<evidence type="ECO:0008006" key="3">
    <source>
        <dbReference type="Google" id="ProtNLM"/>
    </source>
</evidence>
<accession>A0ABQ0AE30</accession>
<sequence length="83" mass="9248">MIPKLYKNIDITIVQILSNLGINMNNKILFTVLLSATVFALSACAPEVGSKAWCDDMNEKSKSDWTASEADEYAKNCVFKQKD</sequence>
<name>A0ABQ0AE30_9GAMM</name>
<gene>
    <name evidence="1" type="ORF">NBRC116591_37030</name>
</gene>
<protein>
    <recommendedName>
        <fullName evidence="3">DUF3012 domain-containing protein</fullName>
    </recommendedName>
</protein>
<dbReference type="InterPro" id="IPR021379">
    <property type="entry name" value="DUF3012"/>
</dbReference>
<comment type="caution">
    <text evidence="1">The sequence shown here is derived from an EMBL/GenBank/DDBJ whole genome shotgun (WGS) entry which is preliminary data.</text>
</comment>